<dbReference type="CDD" id="cd03424">
    <property type="entry name" value="NUDIX_ADPRase_Nudt5_UGPPase_Nudt14"/>
    <property type="match status" value="1"/>
</dbReference>
<comment type="caution">
    <text evidence="9">The sequence shown here is derived from an EMBL/GenBank/DDBJ whole genome shotgun (WGS) entry which is preliminary data.</text>
</comment>
<evidence type="ECO:0000256" key="4">
    <source>
        <dbReference type="ARBA" id="ARBA00016377"/>
    </source>
</evidence>
<evidence type="ECO:0000313" key="10">
    <source>
        <dbReference type="Proteomes" id="UP000676996"/>
    </source>
</evidence>
<comment type="cofactor">
    <cofactor evidence="2">
        <name>Mg(2+)</name>
        <dbReference type="ChEBI" id="CHEBI:18420"/>
    </cofactor>
</comment>
<dbReference type="PANTHER" id="PTHR11839:SF18">
    <property type="entry name" value="NUDIX HYDROLASE DOMAIN-CONTAINING PROTEIN"/>
    <property type="match status" value="1"/>
</dbReference>
<evidence type="ECO:0000259" key="8">
    <source>
        <dbReference type="PROSITE" id="PS51462"/>
    </source>
</evidence>
<evidence type="ECO:0000256" key="7">
    <source>
        <dbReference type="ARBA" id="ARBA00032272"/>
    </source>
</evidence>
<keyword evidence="5 9" id="KW-0378">Hydrolase</keyword>
<dbReference type="InterPro" id="IPR000086">
    <property type="entry name" value="NUDIX_hydrolase_dom"/>
</dbReference>
<dbReference type="SUPFAM" id="SSF55811">
    <property type="entry name" value="Nudix"/>
    <property type="match status" value="1"/>
</dbReference>
<dbReference type="GO" id="GO:0006753">
    <property type="term" value="P:nucleoside phosphate metabolic process"/>
    <property type="evidence" value="ECO:0007669"/>
    <property type="project" value="TreeGrafter"/>
</dbReference>
<feature type="domain" description="Nudix hydrolase" evidence="8">
    <location>
        <begin position="13"/>
        <end position="147"/>
    </location>
</feature>
<evidence type="ECO:0000256" key="2">
    <source>
        <dbReference type="ARBA" id="ARBA00001946"/>
    </source>
</evidence>
<evidence type="ECO:0000256" key="1">
    <source>
        <dbReference type="ARBA" id="ARBA00000847"/>
    </source>
</evidence>
<keyword evidence="10" id="KW-1185">Reference proteome</keyword>
<dbReference type="RefSeq" id="WP_284054573.1">
    <property type="nucleotide sequence ID" value="NZ_JAGRQC010000003.1"/>
</dbReference>
<organism evidence="9 10">
    <name type="scientific">Stakelama marina</name>
    <dbReference type="NCBI Taxonomy" id="2826939"/>
    <lineage>
        <taxon>Bacteria</taxon>
        <taxon>Pseudomonadati</taxon>
        <taxon>Pseudomonadota</taxon>
        <taxon>Alphaproteobacteria</taxon>
        <taxon>Sphingomonadales</taxon>
        <taxon>Sphingomonadaceae</taxon>
        <taxon>Stakelama</taxon>
    </lineage>
</organism>
<dbReference type="GO" id="GO:0016787">
    <property type="term" value="F:hydrolase activity"/>
    <property type="evidence" value="ECO:0007669"/>
    <property type="project" value="UniProtKB-KW"/>
</dbReference>
<evidence type="ECO:0000313" key="9">
    <source>
        <dbReference type="EMBL" id="MBR0552856.1"/>
    </source>
</evidence>
<dbReference type="InterPro" id="IPR015797">
    <property type="entry name" value="NUDIX_hydrolase-like_dom_sf"/>
</dbReference>
<dbReference type="Pfam" id="PF00293">
    <property type="entry name" value="NUDIX"/>
    <property type="match status" value="1"/>
</dbReference>
<dbReference type="PROSITE" id="PS51462">
    <property type="entry name" value="NUDIX"/>
    <property type="match status" value="1"/>
</dbReference>
<evidence type="ECO:0000256" key="6">
    <source>
        <dbReference type="ARBA" id="ARBA00032162"/>
    </source>
</evidence>
<evidence type="ECO:0000256" key="3">
    <source>
        <dbReference type="ARBA" id="ARBA00007275"/>
    </source>
</evidence>
<dbReference type="PANTHER" id="PTHR11839">
    <property type="entry name" value="UDP/ADP-SUGAR PYROPHOSPHATASE"/>
    <property type="match status" value="1"/>
</dbReference>
<protein>
    <recommendedName>
        <fullName evidence="4">GDP-mannose pyrophosphatase</fullName>
    </recommendedName>
    <alternativeName>
        <fullName evidence="6">GDP-mannose hydrolase</fullName>
    </alternativeName>
    <alternativeName>
        <fullName evidence="7">GDPMK</fullName>
    </alternativeName>
</protein>
<name>A0A8T4IL04_9SPHN</name>
<dbReference type="Gene3D" id="3.90.79.10">
    <property type="entry name" value="Nucleoside Triphosphate Pyrophosphohydrolase"/>
    <property type="match status" value="1"/>
</dbReference>
<dbReference type="AlphaFoldDB" id="A0A8T4IL04"/>
<dbReference type="InterPro" id="IPR020084">
    <property type="entry name" value="NUDIX_hydrolase_CS"/>
</dbReference>
<dbReference type="PROSITE" id="PS00893">
    <property type="entry name" value="NUDIX_BOX"/>
    <property type="match status" value="1"/>
</dbReference>
<comment type="similarity">
    <text evidence="3">Belongs to the Nudix hydrolase family. NudK subfamily.</text>
</comment>
<reference evidence="9" key="1">
    <citation type="submission" date="2021-04" db="EMBL/GenBank/DDBJ databases">
        <title>Ouciella asimina sp. nov., isolated from the surface seawater in the hydrothermal field of Okinawa Trough.</title>
        <authorList>
            <person name="Shuang W."/>
        </authorList>
    </citation>
    <scope>NUCLEOTIDE SEQUENCE</scope>
    <source>
        <strain evidence="9">LXI357</strain>
    </source>
</reference>
<comment type="catalytic activity">
    <reaction evidence="1">
        <text>GDP-alpha-D-mannose + H2O = alpha-D-mannose 1-phosphate + GMP + 2 H(+)</text>
        <dbReference type="Rhea" id="RHEA:27978"/>
        <dbReference type="ChEBI" id="CHEBI:15377"/>
        <dbReference type="ChEBI" id="CHEBI:15378"/>
        <dbReference type="ChEBI" id="CHEBI:57527"/>
        <dbReference type="ChEBI" id="CHEBI:58115"/>
        <dbReference type="ChEBI" id="CHEBI:58409"/>
    </reaction>
</comment>
<proteinExistence type="inferred from homology"/>
<sequence length="159" mass="16838">MKRQGRWEFVARARGIRAAVILAVEDGHVLLVDQHRAPLGRRCLELPAGLVGDDGEDEHALTAAARELEEETGYRAAHLESLGEFFSSPGMASEGFTLVRATGLTRVGDGGGVDEEEDIAVHRVPLDGIADYVAARRADGMAIDVKLLLLLGGGILAAG</sequence>
<dbReference type="GO" id="GO:0019693">
    <property type="term" value="P:ribose phosphate metabolic process"/>
    <property type="evidence" value="ECO:0007669"/>
    <property type="project" value="TreeGrafter"/>
</dbReference>
<gene>
    <name evidence="9" type="ORF">J7S20_10100</name>
</gene>
<evidence type="ECO:0000256" key="5">
    <source>
        <dbReference type="ARBA" id="ARBA00022801"/>
    </source>
</evidence>
<dbReference type="Proteomes" id="UP000676996">
    <property type="component" value="Unassembled WGS sequence"/>
</dbReference>
<accession>A0A8T4IL04</accession>
<dbReference type="EMBL" id="JAGRQC010000003">
    <property type="protein sequence ID" value="MBR0552856.1"/>
    <property type="molecule type" value="Genomic_DNA"/>
</dbReference>